<dbReference type="Proteomes" id="UP000499080">
    <property type="component" value="Unassembled WGS sequence"/>
</dbReference>
<name>A0A4Y2V892_ARAVE</name>
<sequence length="92" mass="10709">MCGFFIPEGQKSDERTNGSFVCWFKPSSLKLLVGKFRYFYDSGIDVRDSVWDRNPQSKKLWIKPLTANLAISAVWKQVYFLLHPATFTRLLC</sequence>
<organism evidence="1 2">
    <name type="scientific">Araneus ventricosus</name>
    <name type="common">Orbweaver spider</name>
    <name type="synonym">Epeira ventricosa</name>
    <dbReference type="NCBI Taxonomy" id="182803"/>
    <lineage>
        <taxon>Eukaryota</taxon>
        <taxon>Metazoa</taxon>
        <taxon>Ecdysozoa</taxon>
        <taxon>Arthropoda</taxon>
        <taxon>Chelicerata</taxon>
        <taxon>Arachnida</taxon>
        <taxon>Araneae</taxon>
        <taxon>Araneomorphae</taxon>
        <taxon>Entelegynae</taxon>
        <taxon>Araneoidea</taxon>
        <taxon>Araneidae</taxon>
        <taxon>Araneus</taxon>
    </lineage>
</organism>
<comment type="caution">
    <text evidence="1">The sequence shown here is derived from an EMBL/GenBank/DDBJ whole genome shotgun (WGS) entry which is preliminary data.</text>
</comment>
<accession>A0A4Y2V892</accession>
<gene>
    <name evidence="1" type="ORF">AVEN_2799_1</name>
</gene>
<dbReference type="AlphaFoldDB" id="A0A4Y2V892"/>
<reference evidence="1 2" key="1">
    <citation type="journal article" date="2019" name="Sci. Rep.">
        <title>Orb-weaving spider Araneus ventricosus genome elucidates the spidroin gene catalogue.</title>
        <authorList>
            <person name="Kono N."/>
            <person name="Nakamura H."/>
            <person name="Ohtoshi R."/>
            <person name="Moran D.A.P."/>
            <person name="Shinohara A."/>
            <person name="Yoshida Y."/>
            <person name="Fujiwara M."/>
            <person name="Mori M."/>
            <person name="Tomita M."/>
            <person name="Arakawa K."/>
        </authorList>
    </citation>
    <scope>NUCLEOTIDE SEQUENCE [LARGE SCALE GENOMIC DNA]</scope>
</reference>
<evidence type="ECO:0000313" key="2">
    <source>
        <dbReference type="Proteomes" id="UP000499080"/>
    </source>
</evidence>
<evidence type="ECO:0000313" key="1">
    <source>
        <dbReference type="EMBL" id="GBO20742.1"/>
    </source>
</evidence>
<keyword evidence="2" id="KW-1185">Reference proteome</keyword>
<proteinExistence type="predicted"/>
<dbReference type="EMBL" id="BGPR01044058">
    <property type="protein sequence ID" value="GBO20742.1"/>
    <property type="molecule type" value="Genomic_DNA"/>
</dbReference>
<protein>
    <submittedName>
        <fullName evidence="1">Uncharacterized protein</fullName>
    </submittedName>
</protein>